<dbReference type="SUPFAM" id="SSF103473">
    <property type="entry name" value="MFS general substrate transporter"/>
    <property type="match status" value="1"/>
</dbReference>
<name>A0A8H7BXN2_9FUNG</name>
<keyword evidence="4 6" id="KW-1133">Transmembrane helix</keyword>
<sequence length="437" mass="48308">MKQNFSVSSSCSELSESLDTATKDEKDKIVRAIDRRLLPLLGLFYFINFLDRGNIGNAKLQGMPEQLSTNSYIKSDEPRNIWVLYYLYYIRGTGQHNVEENEYRPWSFRNDVDLGVTESGYLPGTLFYLTRIYPSDILCLRISYILIITTFSGAVSGPVAYTTSYLEGKGNLHSWQYLFLIEGISTILVSFVSYMLLFDDIGKVQWLSDDQKKLHSKMIASTEEATAEGRRNVQFRDVKAAFLNWKTYAFAIVFFAESVILICISIFVPTIIEGFGFSSLQSQLLSAPPSVVACATLFLAGVLDNRYNCAASLIVVGFVATSIAYALLFLLHSPWALYGALLFCTSGMGLSVPPLVTWAAVSFANPTERAIALALITSIGHTGSVAGAFLFPSTDAPVYYMGKVCNMGLAAMGAIVTLVISFSARREKRLHELNMAA</sequence>
<comment type="caution">
    <text evidence="7">The sequence shown here is derived from an EMBL/GenBank/DDBJ whole genome shotgun (WGS) entry which is preliminary data.</text>
</comment>
<feature type="transmembrane region" description="Helical" evidence="6">
    <location>
        <begin position="398"/>
        <end position="420"/>
    </location>
</feature>
<keyword evidence="3 6" id="KW-0812">Transmembrane</keyword>
<dbReference type="EMBL" id="JABAYA010000006">
    <property type="protein sequence ID" value="KAF7731928.1"/>
    <property type="molecule type" value="Genomic_DNA"/>
</dbReference>
<evidence type="ECO:0000256" key="1">
    <source>
        <dbReference type="ARBA" id="ARBA00004141"/>
    </source>
</evidence>
<reference evidence="7" key="1">
    <citation type="submission" date="2020-01" db="EMBL/GenBank/DDBJ databases">
        <title>Genome Sequencing of Three Apophysomyces-Like Fungal Strains Confirms a Novel Fungal Genus in the Mucoromycota with divergent Burkholderia-like Endosymbiotic Bacteria.</title>
        <authorList>
            <person name="Stajich J.E."/>
            <person name="Macias A.M."/>
            <person name="Carter-House D."/>
            <person name="Lovett B."/>
            <person name="Kasson L.R."/>
            <person name="Berry K."/>
            <person name="Grigoriev I."/>
            <person name="Chang Y."/>
            <person name="Spatafora J."/>
            <person name="Kasson M.T."/>
        </authorList>
    </citation>
    <scope>NUCLEOTIDE SEQUENCE</scope>
    <source>
        <strain evidence="7">NRRL A-21654</strain>
    </source>
</reference>
<dbReference type="InterPro" id="IPR011701">
    <property type="entry name" value="MFS"/>
</dbReference>
<dbReference type="PANTHER" id="PTHR43791:SF36">
    <property type="entry name" value="TRANSPORTER, PUTATIVE (AFU_ORTHOLOGUE AFUA_6G08340)-RELATED"/>
    <property type="match status" value="1"/>
</dbReference>
<feature type="transmembrane region" description="Helical" evidence="6">
    <location>
        <begin position="284"/>
        <end position="303"/>
    </location>
</feature>
<evidence type="ECO:0000256" key="5">
    <source>
        <dbReference type="ARBA" id="ARBA00023136"/>
    </source>
</evidence>
<dbReference type="OrthoDB" id="2985014at2759"/>
<protein>
    <submittedName>
        <fullName evidence="7">Uncharacterized protein</fullName>
    </submittedName>
</protein>
<feature type="transmembrane region" description="Helical" evidence="6">
    <location>
        <begin position="248"/>
        <end position="272"/>
    </location>
</feature>
<evidence type="ECO:0000256" key="3">
    <source>
        <dbReference type="ARBA" id="ARBA00022692"/>
    </source>
</evidence>
<feature type="transmembrane region" description="Helical" evidence="6">
    <location>
        <begin position="138"/>
        <end position="157"/>
    </location>
</feature>
<dbReference type="AlphaFoldDB" id="A0A8H7BXN2"/>
<comment type="subcellular location">
    <subcellularLocation>
        <location evidence="1">Membrane</location>
        <topology evidence="1">Multi-pass membrane protein</topology>
    </subcellularLocation>
</comment>
<keyword evidence="5 6" id="KW-0472">Membrane</keyword>
<evidence type="ECO:0000313" key="7">
    <source>
        <dbReference type="EMBL" id="KAF7731928.1"/>
    </source>
</evidence>
<accession>A0A8H7BXN2</accession>
<keyword evidence="8" id="KW-1185">Reference proteome</keyword>
<evidence type="ECO:0000256" key="6">
    <source>
        <dbReference type="SAM" id="Phobius"/>
    </source>
</evidence>
<proteinExistence type="predicted"/>
<evidence type="ECO:0000256" key="2">
    <source>
        <dbReference type="ARBA" id="ARBA00022448"/>
    </source>
</evidence>
<dbReference type="PANTHER" id="PTHR43791">
    <property type="entry name" value="PERMEASE-RELATED"/>
    <property type="match status" value="1"/>
</dbReference>
<keyword evidence="2" id="KW-0813">Transport</keyword>
<dbReference type="GO" id="GO:0022857">
    <property type="term" value="F:transmembrane transporter activity"/>
    <property type="evidence" value="ECO:0007669"/>
    <property type="project" value="InterPro"/>
</dbReference>
<dbReference type="Pfam" id="PF07690">
    <property type="entry name" value="MFS_1"/>
    <property type="match status" value="1"/>
</dbReference>
<evidence type="ECO:0000256" key="4">
    <source>
        <dbReference type="ARBA" id="ARBA00022989"/>
    </source>
</evidence>
<dbReference type="Proteomes" id="UP000605846">
    <property type="component" value="Unassembled WGS sequence"/>
</dbReference>
<feature type="transmembrane region" description="Helical" evidence="6">
    <location>
        <begin position="177"/>
        <end position="198"/>
    </location>
</feature>
<dbReference type="GO" id="GO:0016020">
    <property type="term" value="C:membrane"/>
    <property type="evidence" value="ECO:0007669"/>
    <property type="project" value="UniProtKB-SubCell"/>
</dbReference>
<feature type="transmembrane region" description="Helical" evidence="6">
    <location>
        <begin position="370"/>
        <end position="392"/>
    </location>
</feature>
<feature type="transmembrane region" description="Helical" evidence="6">
    <location>
        <begin position="310"/>
        <end position="331"/>
    </location>
</feature>
<feature type="transmembrane region" description="Helical" evidence="6">
    <location>
        <begin position="337"/>
        <end position="358"/>
    </location>
</feature>
<organism evidence="7 8">
    <name type="scientific">Apophysomyces ossiformis</name>
    <dbReference type="NCBI Taxonomy" id="679940"/>
    <lineage>
        <taxon>Eukaryota</taxon>
        <taxon>Fungi</taxon>
        <taxon>Fungi incertae sedis</taxon>
        <taxon>Mucoromycota</taxon>
        <taxon>Mucoromycotina</taxon>
        <taxon>Mucoromycetes</taxon>
        <taxon>Mucorales</taxon>
        <taxon>Mucorineae</taxon>
        <taxon>Mucoraceae</taxon>
        <taxon>Apophysomyces</taxon>
    </lineage>
</organism>
<dbReference type="InterPro" id="IPR036259">
    <property type="entry name" value="MFS_trans_sf"/>
</dbReference>
<gene>
    <name evidence="7" type="ORF">EC973_007759</name>
</gene>
<evidence type="ECO:0000313" key="8">
    <source>
        <dbReference type="Proteomes" id="UP000605846"/>
    </source>
</evidence>
<dbReference type="Gene3D" id="1.20.1250.20">
    <property type="entry name" value="MFS general substrate transporter like domains"/>
    <property type="match status" value="2"/>
</dbReference>